<evidence type="ECO:0000256" key="1">
    <source>
        <dbReference type="SAM" id="MobiDB-lite"/>
    </source>
</evidence>
<protein>
    <submittedName>
        <fullName evidence="2">Uncharacterized protein</fullName>
    </submittedName>
</protein>
<dbReference type="AlphaFoldDB" id="A0AA97FFW2"/>
<gene>
    <name evidence="2" type="ORF">N8K70_15565</name>
</gene>
<dbReference type="Gene3D" id="1.20.140.10">
    <property type="entry name" value="Butyryl-CoA Dehydrogenase, subunit A, domain 3"/>
    <property type="match status" value="1"/>
</dbReference>
<evidence type="ECO:0000313" key="2">
    <source>
        <dbReference type="EMBL" id="WOF22791.1"/>
    </source>
</evidence>
<dbReference type="Proteomes" id="UP001305498">
    <property type="component" value="Chromosome"/>
</dbReference>
<dbReference type="GO" id="GO:0016627">
    <property type="term" value="F:oxidoreductase activity, acting on the CH-CH group of donors"/>
    <property type="evidence" value="ECO:0007669"/>
    <property type="project" value="InterPro"/>
</dbReference>
<dbReference type="InterPro" id="IPR036250">
    <property type="entry name" value="AcylCo_DH-like_C"/>
</dbReference>
<dbReference type="EMBL" id="CP118157">
    <property type="protein sequence ID" value="WOF22791.1"/>
    <property type="molecule type" value="Genomic_DNA"/>
</dbReference>
<reference evidence="2 3" key="1">
    <citation type="submission" date="2023-02" db="EMBL/GenBank/DDBJ databases">
        <title>Microbacterium betulae sp. nov., isolated from birch wood.</title>
        <authorList>
            <person name="Pasciak M."/>
            <person name="Pawlik K.J."/>
            <person name="Martynowski D."/>
            <person name="Laczmanski L."/>
            <person name="Ciekot J."/>
            <person name="Szponar B."/>
            <person name="Wojcik-Fatla A."/>
            <person name="Mackiewicz B."/>
            <person name="Farian E."/>
            <person name="Cholewa G."/>
            <person name="Cholewa A."/>
            <person name="Dutkiewicz J."/>
        </authorList>
    </citation>
    <scope>NUCLEOTIDE SEQUENCE [LARGE SCALE GENOMIC DNA]</scope>
    <source>
        <strain evidence="2 3">AB</strain>
    </source>
</reference>
<proteinExistence type="predicted"/>
<keyword evidence="3" id="KW-1185">Reference proteome</keyword>
<accession>A0AA97FFW2</accession>
<name>A0AA97FFW2_9MICO</name>
<dbReference type="RefSeq" id="WP_317139262.1">
    <property type="nucleotide sequence ID" value="NZ_CP118157.1"/>
</dbReference>
<dbReference type="SUPFAM" id="SSF47203">
    <property type="entry name" value="Acyl-CoA dehydrogenase C-terminal domain-like"/>
    <property type="match status" value="1"/>
</dbReference>
<dbReference type="KEGG" id="mbet:N8K70_15565"/>
<organism evidence="2 3">
    <name type="scientific">Microbacterium betulae</name>
    <dbReference type="NCBI Taxonomy" id="2981139"/>
    <lineage>
        <taxon>Bacteria</taxon>
        <taxon>Bacillati</taxon>
        <taxon>Actinomycetota</taxon>
        <taxon>Actinomycetes</taxon>
        <taxon>Micrococcales</taxon>
        <taxon>Microbacteriaceae</taxon>
        <taxon>Microbacterium</taxon>
    </lineage>
</organism>
<evidence type="ECO:0000313" key="3">
    <source>
        <dbReference type="Proteomes" id="UP001305498"/>
    </source>
</evidence>
<feature type="region of interest" description="Disordered" evidence="1">
    <location>
        <begin position="1"/>
        <end position="69"/>
    </location>
</feature>
<sequence>MSTHPSRTAHPHAAGAGNDVAAESGVAADALHAGRSGSASGDEADTVEAPRPRDESGTTGDPPDAPVSWADGDLLLRAAAAYAAIADAAARRGRALTDGRQRVLWQGNTPLAADDPQFRRRIGENAGAARVAVAAVSDLFAAVRAGAAEERDAVETVVGVAGLARTLATAAFETLGASSTLHEHGFDALWRSVHEWDARVDLPALHLRAGSGA</sequence>